<evidence type="ECO:0000259" key="6">
    <source>
        <dbReference type="PROSITE" id="PS50119"/>
    </source>
</evidence>
<dbReference type="InterPro" id="IPR051051">
    <property type="entry name" value="E3_ubiq-ligase_TRIM/RNF"/>
</dbReference>
<dbReference type="Proteomes" id="UP001066276">
    <property type="component" value="Chromosome 3_2"/>
</dbReference>
<protein>
    <recommendedName>
        <fullName evidence="6">B box-type domain-containing protein</fullName>
    </recommendedName>
</protein>
<evidence type="ECO:0000256" key="1">
    <source>
        <dbReference type="ARBA" id="ARBA00022723"/>
    </source>
</evidence>
<dbReference type="SMART" id="SM00336">
    <property type="entry name" value="BBOX"/>
    <property type="match status" value="1"/>
</dbReference>
<reference evidence="7" key="1">
    <citation type="journal article" date="2022" name="bioRxiv">
        <title>Sequencing and chromosome-scale assembly of the giantPleurodeles waltlgenome.</title>
        <authorList>
            <person name="Brown T."/>
            <person name="Elewa A."/>
            <person name="Iarovenko S."/>
            <person name="Subramanian E."/>
            <person name="Araus A.J."/>
            <person name="Petzold A."/>
            <person name="Susuki M."/>
            <person name="Suzuki K.-i.T."/>
            <person name="Hayashi T."/>
            <person name="Toyoda A."/>
            <person name="Oliveira C."/>
            <person name="Osipova E."/>
            <person name="Leigh N.D."/>
            <person name="Simon A."/>
            <person name="Yun M.H."/>
        </authorList>
    </citation>
    <scope>NUCLEOTIDE SEQUENCE</scope>
    <source>
        <strain evidence="7">20211129_DDA</strain>
        <tissue evidence="7">Liver</tissue>
    </source>
</reference>
<evidence type="ECO:0000256" key="2">
    <source>
        <dbReference type="ARBA" id="ARBA00022771"/>
    </source>
</evidence>
<dbReference type="Gene3D" id="3.30.160.60">
    <property type="entry name" value="Classic Zinc Finger"/>
    <property type="match status" value="1"/>
</dbReference>
<dbReference type="InterPro" id="IPR000315">
    <property type="entry name" value="Znf_B-box"/>
</dbReference>
<feature type="compositionally biased region" description="Basic and acidic residues" evidence="5">
    <location>
        <begin position="76"/>
        <end position="89"/>
    </location>
</feature>
<evidence type="ECO:0000313" key="7">
    <source>
        <dbReference type="EMBL" id="KAJ1182315.1"/>
    </source>
</evidence>
<dbReference type="Pfam" id="PF00643">
    <property type="entry name" value="zf-B_box"/>
    <property type="match status" value="1"/>
</dbReference>
<evidence type="ECO:0000313" key="8">
    <source>
        <dbReference type="Proteomes" id="UP001066276"/>
    </source>
</evidence>
<evidence type="ECO:0000256" key="4">
    <source>
        <dbReference type="PROSITE-ProRule" id="PRU00024"/>
    </source>
</evidence>
<feature type="region of interest" description="Disordered" evidence="5">
    <location>
        <begin position="64"/>
        <end position="104"/>
    </location>
</feature>
<dbReference type="PANTHER" id="PTHR25465:SF31">
    <property type="entry name" value="RING-TYPE DOMAIN-CONTAINING PROTEIN"/>
    <property type="match status" value="1"/>
</dbReference>
<keyword evidence="1" id="KW-0479">Metal-binding</keyword>
<feature type="region of interest" description="Disordered" evidence="5">
    <location>
        <begin position="256"/>
        <end position="275"/>
    </location>
</feature>
<evidence type="ECO:0000256" key="5">
    <source>
        <dbReference type="SAM" id="MobiDB-lite"/>
    </source>
</evidence>
<comment type="caution">
    <text evidence="7">The sequence shown here is derived from an EMBL/GenBank/DDBJ whole genome shotgun (WGS) entry which is preliminary data.</text>
</comment>
<dbReference type="GO" id="GO:0008270">
    <property type="term" value="F:zinc ion binding"/>
    <property type="evidence" value="ECO:0007669"/>
    <property type="project" value="UniProtKB-KW"/>
</dbReference>
<feature type="compositionally biased region" description="Basic and acidic residues" evidence="5">
    <location>
        <begin position="256"/>
        <end position="266"/>
    </location>
</feature>
<dbReference type="PROSITE" id="PS50119">
    <property type="entry name" value="ZF_BBOX"/>
    <property type="match status" value="1"/>
</dbReference>
<dbReference type="EMBL" id="JANPWB010000006">
    <property type="protein sequence ID" value="KAJ1182315.1"/>
    <property type="molecule type" value="Genomic_DNA"/>
</dbReference>
<organism evidence="7 8">
    <name type="scientific">Pleurodeles waltl</name>
    <name type="common">Iberian ribbed newt</name>
    <dbReference type="NCBI Taxonomy" id="8319"/>
    <lineage>
        <taxon>Eukaryota</taxon>
        <taxon>Metazoa</taxon>
        <taxon>Chordata</taxon>
        <taxon>Craniata</taxon>
        <taxon>Vertebrata</taxon>
        <taxon>Euteleostomi</taxon>
        <taxon>Amphibia</taxon>
        <taxon>Batrachia</taxon>
        <taxon>Caudata</taxon>
        <taxon>Salamandroidea</taxon>
        <taxon>Salamandridae</taxon>
        <taxon>Pleurodelinae</taxon>
        <taxon>Pleurodeles</taxon>
    </lineage>
</organism>
<accession>A0AAV7U0K5</accession>
<keyword evidence="8" id="KW-1185">Reference proteome</keyword>
<dbReference type="SUPFAM" id="SSF57845">
    <property type="entry name" value="B-box zinc-binding domain"/>
    <property type="match status" value="1"/>
</dbReference>
<feature type="domain" description="B box-type" evidence="6">
    <location>
        <begin position="100"/>
        <end position="141"/>
    </location>
</feature>
<name>A0AAV7U0K5_PLEWA</name>
<proteinExistence type="predicted"/>
<dbReference type="PANTHER" id="PTHR25465">
    <property type="entry name" value="B-BOX DOMAIN CONTAINING"/>
    <property type="match status" value="1"/>
</dbReference>
<keyword evidence="3" id="KW-0862">Zinc</keyword>
<dbReference type="Gene3D" id="4.10.830.40">
    <property type="match status" value="1"/>
</dbReference>
<sequence>MSSAERGKAEDLPHDGTCDACEPDEAQEASRLCQDCGFSFCPPHAEEHCQRHATHRLKDCVPEVGSQEGPRASEGIGERDDTATVKDSDAASEPQDDDPLDKKKCEEHGQDLTLYCKEHEEIICVLCAVAGAHKNHDLITLNEAYEEMRSREPVNLRAAMLEMVERLKDKCNDPAVNRSEMKTFISEQFEHMRCLANQEERRALHLVDLQEAMETARVSEVLAELNVRMKKIVTEMSEITSQLSAFNDLAQLKPEDTEQEVPRQRDASVAGEGCSNDPPAAIVSYDVYW</sequence>
<keyword evidence="2 4" id="KW-0863">Zinc-finger</keyword>
<gene>
    <name evidence="7" type="ORF">NDU88_007507</name>
</gene>
<dbReference type="AlphaFoldDB" id="A0AAV7U0K5"/>
<evidence type="ECO:0000256" key="3">
    <source>
        <dbReference type="ARBA" id="ARBA00022833"/>
    </source>
</evidence>